<feature type="transmembrane region" description="Helical" evidence="1">
    <location>
        <begin position="6"/>
        <end position="24"/>
    </location>
</feature>
<protein>
    <submittedName>
        <fullName evidence="2">Uncharacterized protein</fullName>
    </submittedName>
</protein>
<reference evidence="2 3" key="1">
    <citation type="journal article" date="2006" name="PLoS Genet.">
        <title>Secrets of soil survival revealed by the genome sequence of Arthrobacter aurescens TC1.</title>
        <authorList>
            <person name="Mongodin E.F."/>
            <person name="Shapir N."/>
            <person name="Daugherty S.C."/>
            <person name="DeBoy R.T."/>
            <person name="Emerson J.B."/>
            <person name="Shvartzbeyn A."/>
            <person name="Radune D."/>
            <person name="Vamathevan J."/>
            <person name="Riggs F."/>
            <person name="Grinberg V."/>
            <person name="Khouri H."/>
            <person name="Wackett L.P."/>
            <person name="Nelson K.E."/>
            <person name="Sadowsky M.J."/>
        </authorList>
    </citation>
    <scope>NUCLEOTIDE SEQUENCE [LARGE SCALE GENOMIC DNA]</scope>
    <source>
        <strain evidence="2 3">TC1</strain>
    </source>
</reference>
<gene>
    <name evidence="2" type="ordered locus">AAur_0941</name>
</gene>
<keyword evidence="1" id="KW-1133">Transmembrane helix</keyword>
<dbReference type="STRING" id="290340.AAur_0941"/>
<dbReference type="KEGG" id="aau:AAur_0941"/>
<keyword evidence="1" id="KW-0812">Transmembrane</keyword>
<accession>A1R3B9</accession>
<evidence type="ECO:0000313" key="2">
    <source>
        <dbReference type="EMBL" id="ABM06904.1"/>
    </source>
</evidence>
<keyword evidence="3" id="KW-1185">Reference proteome</keyword>
<name>A1R3B9_PAEAT</name>
<evidence type="ECO:0000256" key="1">
    <source>
        <dbReference type="SAM" id="Phobius"/>
    </source>
</evidence>
<evidence type="ECO:0000313" key="3">
    <source>
        <dbReference type="Proteomes" id="UP000000637"/>
    </source>
</evidence>
<organism evidence="2 3">
    <name type="scientific">Paenarthrobacter aurescens (strain TC1)</name>
    <dbReference type="NCBI Taxonomy" id="290340"/>
    <lineage>
        <taxon>Bacteria</taxon>
        <taxon>Bacillati</taxon>
        <taxon>Actinomycetota</taxon>
        <taxon>Actinomycetes</taxon>
        <taxon>Micrococcales</taxon>
        <taxon>Micrococcaceae</taxon>
        <taxon>Paenarthrobacter</taxon>
    </lineage>
</organism>
<dbReference type="AlphaFoldDB" id="A1R3B9"/>
<dbReference type="EMBL" id="CP000474">
    <property type="protein sequence ID" value="ABM06904.1"/>
    <property type="molecule type" value="Genomic_DNA"/>
</dbReference>
<proteinExistence type="predicted"/>
<dbReference type="Proteomes" id="UP000000637">
    <property type="component" value="Chromosome"/>
</dbReference>
<dbReference type="HOGENOM" id="CLU_3339298_0_0_11"/>
<sequence>MPWIFLIGLGFTAMLVGLLMRMYVKANAAASKVNQAG</sequence>
<keyword evidence="1" id="KW-0472">Membrane</keyword>